<dbReference type="RefSeq" id="WP_051967999.1">
    <property type="nucleotide sequence ID" value="NZ_JAPYYP010000013.1"/>
</dbReference>
<dbReference type="Pfam" id="PF07486">
    <property type="entry name" value="Hydrolase_2"/>
    <property type="match status" value="1"/>
</dbReference>
<dbReference type="Gene3D" id="1.10.10.2520">
    <property type="entry name" value="Cell wall hydrolase SleB, domain 1"/>
    <property type="match status" value="1"/>
</dbReference>
<gene>
    <name evidence="2" type="ORF">O3V59_11865</name>
</gene>
<dbReference type="Proteomes" id="UP001151071">
    <property type="component" value="Unassembled WGS sequence"/>
</dbReference>
<keyword evidence="3" id="KW-1185">Reference proteome</keyword>
<dbReference type="GO" id="GO:0016787">
    <property type="term" value="F:hydrolase activity"/>
    <property type="evidence" value="ECO:0007669"/>
    <property type="project" value="UniProtKB-KW"/>
</dbReference>
<keyword evidence="2" id="KW-0378">Hydrolase</keyword>
<comment type="caution">
    <text evidence="2">The sequence shown here is derived from an EMBL/GenBank/DDBJ whole genome shotgun (WGS) entry which is preliminary data.</text>
</comment>
<sequence>MAYPYGEPLTNIGSDPWDLTEMKGRDSVDLLARMVYAEARGESVEGKRGCAHVAKNRKAKNLSEFGGNTYEGVLLKKYQFEGMTTEAARKPDLSSQAWKDSLNIAMNMSTTPNPIGNCLWFVTNSYYATRVSYNNGVEYYTFPGSTARKVVEKKVIGNHTFFRVEGY</sequence>
<name>A0A9X3TQW3_9BACL</name>
<organism evidence="2 3">
    <name type="scientific">Brevibacillus thermoruber</name>
    <dbReference type="NCBI Taxonomy" id="33942"/>
    <lineage>
        <taxon>Bacteria</taxon>
        <taxon>Bacillati</taxon>
        <taxon>Bacillota</taxon>
        <taxon>Bacilli</taxon>
        <taxon>Bacillales</taxon>
        <taxon>Paenibacillaceae</taxon>
        <taxon>Brevibacillus</taxon>
    </lineage>
</organism>
<feature type="domain" description="Cell wall hydrolase SleB" evidence="1">
    <location>
        <begin position="41"/>
        <end position="162"/>
    </location>
</feature>
<evidence type="ECO:0000259" key="1">
    <source>
        <dbReference type="Pfam" id="PF07486"/>
    </source>
</evidence>
<reference evidence="2" key="1">
    <citation type="submission" date="2022-12" db="EMBL/GenBank/DDBJ databases">
        <title>Draft genome sequence of the thermophilic strain Brevibacillus thermoruber HT42, isolated from Los Humeros, Puebla, Mexico, with biotechnological potential.</title>
        <authorList>
            <person name="Lara Sanchez J."/>
            <person name="Solis Palacios R."/>
            <person name="Bustos Baena A.S."/>
            <person name="Ruz Baez A.E."/>
            <person name="Espinosa Luna G."/>
            <person name="Oliart Ros R.M."/>
        </authorList>
    </citation>
    <scope>NUCLEOTIDE SEQUENCE</scope>
    <source>
        <strain evidence="2">HT42</strain>
    </source>
</reference>
<dbReference type="InterPro" id="IPR011105">
    <property type="entry name" value="Cell_wall_hydrolase_SleB"/>
</dbReference>
<proteinExistence type="predicted"/>
<evidence type="ECO:0000313" key="2">
    <source>
        <dbReference type="EMBL" id="MDA5109061.1"/>
    </source>
</evidence>
<protein>
    <submittedName>
        <fullName evidence="2">Cell wall hydrolase</fullName>
    </submittedName>
</protein>
<dbReference type="InterPro" id="IPR042047">
    <property type="entry name" value="SleB_dom1"/>
</dbReference>
<accession>A0A9X3TQW3</accession>
<dbReference type="EMBL" id="JAPYYP010000013">
    <property type="protein sequence ID" value="MDA5109061.1"/>
    <property type="molecule type" value="Genomic_DNA"/>
</dbReference>
<dbReference type="AlphaFoldDB" id="A0A9X3TQW3"/>
<evidence type="ECO:0000313" key="3">
    <source>
        <dbReference type="Proteomes" id="UP001151071"/>
    </source>
</evidence>